<name>A0ABC9FXJ1_9POAL</name>
<dbReference type="PANTHER" id="PTHR35687">
    <property type="entry name" value="OS07G0516700 PROTEIN"/>
    <property type="match status" value="1"/>
</dbReference>
<accession>A0ABC9FXJ1</accession>
<evidence type="ECO:0000313" key="1">
    <source>
        <dbReference type="EMBL" id="CAL5083241.1"/>
    </source>
</evidence>
<dbReference type="AlphaFoldDB" id="A0ABC9FXJ1"/>
<gene>
    <name evidence="1" type="ORF">URODEC1_LOCUS109813</name>
</gene>
<reference evidence="1 2" key="2">
    <citation type="submission" date="2024-10" db="EMBL/GenBank/DDBJ databases">
        <authorList>
            <person name="Ryan C."/>
        </authorList>
    </citation>
    <scope>NUCLEOTIDE SEQUENCE [LARGE SCALE GENOMIC DNA]</scope>
</reference>
<evidence type="ECO:0000313" key="2">
    <source>
        <dbReference type="Proteomes" id="UP001497457"/>
    </source>
</evidence>
<protein>
    <submittedName>
        <fullName evidence="1">Uncharacterized protein</fullName>
    </submittedName>
</protein>
<dbReference type="Proteomes" id="UP001497457">
    <property type="component" value="Chromosome 7b"/>
</dbReference>
<reference evidence="2" key="1">
    <citation type="submission" date="2024-06" db="EMBL/GenBank/DDBJ databases">
        <authorList>
            <person name="Ryan C."/>
        </authorList>
    </citation>
    <scope>NUCLEOTIDE SEQUENCE [LARGE SCALE GENOMIC DNA]</scope>
</reference>
<sequence length="110" mass="12067">MLLLRASSTPFAYAKVDKMDAEEARHLRAQYLIHKVLEEKSPAARSRPPVLARVKARIGVRLKKMRLAVRSVRARACRTLQKHLRSLRRLIALGGQGSGSGSGEPAGSPS</sequence>
<proteinExistence type="predicted"/>
<keyword evidence="2" id="KW-1185">Reference proteome</keyword>
<organism evidence="1 2">
    <name type="scientific">Urochloa decumbens</name>
    <dbReference type="NCBI Taxonomy" id="240449"/>
    <lineage>
        <taxon>Eukaryota</taxon>
        <taxon>Viridiplantae</taxon>
        <taxon>Streptophyta</taxon>
        <taxon>Embryophyta</taxon>
        <taxon>Tracheophyta</taxon>
        <taxon>Spermatophyta</taxon>
        <taxon>Magnoliopsida</taxon>
        <taxon>Liliopsida</taxon>
        <taxon>Poales</taxon>
        <taxon>Poaceae</taxon>
        <taxon>PACMAD clade</taxon>
        <taxon>Panicoideae</taxon>
        <taxon>Panicodae</taxon>
        <taxon>Paniceae</taxon>
        <taxon>Melinidinae</taxon>
        <taxon>Urochloa</taxon>
    </lineage>
</organism>
<dbReference type="EMBL" id="OZ075117">
    <property type="protein sequence ID" value="CAL5083241.1"/>
    <property type="molecule type" value="Genomic_DNA"/>
</dbReference>
<dbReference type="PANTHER" id="PTHR35687:SF1">
    <property type="entry name" value="OS07G0516700 PROTEIN"/>
    <property type="match status" value="1"/>
</dbReference>